<accession>A0A2P2PMD7</accession>
<reference evidence="1" key="1">
    <citation type="submission" date="2018-02" db="EMBL/GenBank/DDBJ databases">
        <title>Rhizophora mucronata_Transcriptome.</title>
        <authorList>
            <person name="Meera S.P."/>
            <person name="Sreeshan A."/>
            <person name="Augustine A."/>
        </authorList>
    </citation>
    <scope>NUCLEOTIDE SEQUENCE</scope>
    <source>
        <tissue evidence="1">Leaf</tissue>
    </source>
</reference>
<name>A0A2P2PMD7_RHIMU</name>
<sequence length="59" mass="6503">MPAMCLSTWLQTKPRLISLIKPWLLGALIAMPWSKSISVVTQSSLLASNWAKASLTVFD</sequence>
<evidence type="ECO:0000313" key="1">
    <source>
        <dbReference type="EMBL" id="MBX55906.1"/>
    </source>
</evidence>
<dbReference type="AlphaFoldDB" id="A0A2P2PMD7"/>
<dbReference type="EMBL" id="GGEC01075422">
    <property type="protein sequence ID" value="MBX55906.1"/>
    <property type="molecule type" value="Transcribed_RNA"/>
</dbReference>
<protein>
    <submittedName>
        <fullName evidence="1">Uncharacterized protein</fullName>
    </submittedName>
</protein>
<organism evidence="1">
    <name type="scientific">Rhizophora mucronata</name>
    <name type="common">Asiatic mangrove</name>
    <dbReference type="NCBI Taxonomy" id="61149"/>
    <lineage>
        <taxon>Eukaryota</taxon>
        <taxon>Viridiplantae</taxon>
        <taxon>Streptophyta</taxon>
        <taxon>Embryophyta</taxon>
        <taxon>Tracheophyta</taxon>
        <taxon>Spermatophyta</taxon>
        <taxon>Magnoliopsida</taxon>
        <taxon>eudicotyledons</taxon>
        <taxon>Gunneridae</taxon>
        <taxon>Pentapetalae</taxon>
        <taxon>rosids</taxon>
        <taxon>fabids</taxon>
        <taxon>Malpighiales</taxon>
        <taxon>Rhizophoraceae</taxon>
        <taxon>Rhizophora</taxon>
    </lineage>
</organism>
<proteinExistence type="predicted"/>